<reference evidence="5" key="1">
    <citation type="submission" date="2020-07" db="EMBL/GenBank/DDBJ databases">
        <authorList>
            <person name="Pettersson B.M.F."/>
            <person name="Behra P.R.K."/>
            <person name="Ramesh M."/>
            <person name="Das S."/>
            <person name="Dasgupta S."/>
            <person name="Kirsebom L.A."/>
        </authorList>
    </citation>
    <scope>NUCLEOTIDE SEQUENCE</scope>
    <source>
        <strain evidence="5">DSM 45406</strain>
    </source>
</reference>
<keyword evidence="3" id="KW-0949">S-adenosyl-L-methionine</keyword>
<dbReference type="CDD" id="cd02440">
    <property type="entry name" value="AdoMet_MTases"/>
    <property type="match status" value="1"/>
</dbReference>
<evidence type="ECO:0000313" key="5">
    <source>
        <dbReference type="EMBL" id="MCV7070394.1"/>
    </source>
</evidence>
<dbReference type="InterPro" id="IPR029063">
    <property type="entry name" value="SAM-dependent_MTases_sf"/>
</dbReference>
<dbReference type="InterPro" id="IPR041698">
    <property type="entry name" value="Methyltransf_25"/>
</dbReference>
<dbReference type="SUPFAM" id="SSF53335">
    <property type="entry name" value="S-adenosyl-L-methionine-dependent methyltransferases"/>
    <property type="match status" value="1"/>
</dbReference>
<evidence type="ECO:0000313" key="7">
    <source>
        <dbReference type="Proteomes" id="UP001055159"/>
    </source>
</evidence>
<dbReference type="Proteomes" id="UP001055159">
    <property type="component" value="Chromosome"/>
</dbReference>
<evidence type="ECO:0000313" key="6">
    <source>
        <dbReference type="EMBL" id="ULP38719.1"/>
    </source>
</evidence>
<dbReference type="GO" id="GO:0008168">
    <property type="term" value="F:methyltransferase activity"/>
    <property type="evidence" value="ECO:0007669"/>
    <property type="project" value="UniProtKB-KW"/>
</dbReference>
<dbReference type="AlphaFoldDB" id="A0A9X2YAK0"/>
<dbReference type="PANTHER" id="PTHR43464:SF19">
    <property type="entry name" value="UBIQUINONE BIOSYNTHESIS O-METHYLTRANSFERASE, MITOCHONDRIAL"/>
    <property type="match status" value="1"/>
</dbReference>
<evidence type="ECO:0000256" key="1">
    <source>
        <dbReference type="ARBA" id="ARBA00022603"/>
    </source>
</evidence>
<sequence length="229" mass="24523">MTNEMDQMFEAAYRGEAPHMGGGVRPPWSIDEPQPEIRALIDAGAFHGEVLDAGCGEAATSMYLAERGFTTVGLDQSPTAIALAREEAARRGLTTASFEVADISAFTGYDGRFGTIVDSTLFHSMPVELREGYQRSIARAAAPGASYIVLVFDRAAMPQGGPVNAVTADELRDVVAAHWIVDEIRPARIHANVPEAVAGHAEAFAGADIRDEGGTRRSMGAWLLRAHRD</sequence>
<keyword evidence="2" id="KW-0808">Transferase</keyword>
<reference evidence="6" key="3">
    <citation type="submission" date="2022-08" db="EMBL/GenBank/DDBJ databases">
        <title>Whole genome sequencing of non-tuberculosis mycobacteria type-strains.</title>
        <authorList>
            <person name="Igarashi Y."/>
            <person name="Osugi A."/>
            <person name="Mitarai S."/>
        </authorList>
    </citation>
    <scope>NUCLEOTIDE SEQUENCE</scope>
    <source>
        <strain evidence="6">JCM 16372</strain>
    </source>
</reference>
<dbReference type="EMBL" id="CP092427">
    <property type="protein sequence ID" value="ULP38719.1"/>
    <property type="molecule type" value="Genomic_DNA"/>
</dbReference>
<name>A0A9X2YAK0_9MYCO</name>
<evidence type="ECO:0000313" key="8">
    <source>
        <dbReference type="Proteomes" id="UP001140272"/>
    </source>
</evidence>
<dbReference type="GO" id="GO:0032259">
    <property type="term" value="P:methylation"/>
    <property type="evidence" value="ECO:0007669"/>
    <property type="project" value="UniProtKB-KW"/>
</dbReference>
<keyword evidence="7" id="KW-1185">Reference proteome</keyword>
<protein>
    <submittedName>
        <fullName evidence="5">Class I SAM-dependent methyltransferase</fullName>
    </submittedName>
</protein>
<evidence type="ECO:0000256" key="2">
    <source>
        <dbReference type="ARBA" id="ARBA00022679"/>
    </source>
</evidence>
<accession>A0A9X2YAK0</accession>
<dbReference type="Proteomes" id="UP001140272">
    <property type="component" value="Unassembled WGS sequence"/>
</dbReference>
<dbReference type="Pfam" id="PF13649">
    <property type="entry name" value="Methyltransf_25"/>
    <property type="match status" value="1"/>
</dbReference>
<evidence type="ECO:0000259" key="4">
    <source>
        <dbReference type="Pfam" id="PF13649"/>
    </source>
</evidence>
<organism evidence="5 8">
    <name type="scientific">Mycolicibacterium rufum</name>
    <dbReference type="NCBI Taxonomy" id="318424"/>
    <lineage>
        <taxon>Bacteria</taxon>
        <taxon>Bacillati</taxon>
        <taxon>Actinomycetota</taxon>
        <taxon>Actinomycetes</taxon>
        <taxon>Mycobacteriales</taxon>
        <taxon>Mycobacteriaceae</taxon>
        <taxon>Mycolicibacterium</taxon>
    </lineage>
</organism>
<dbReference type="PANTHER" id="PTHR43464">
    <property type="entry name" value="METHYLTRANSFERASE"/>
    <property type="match status" value="1"/>
</dbReference>
<dbReference type="RefSeq" id="WP_043407678.1">
    <property type="nucleotide sequence ID" value="NZ_CP092427.2"/>
</dbReference>
<evidence type="ECO:0000256" key="3">
    <source>
        <dbReference type="ARBA" id="ARBA00022691"/>
    </source>
</evidence>
<feature type="domain" description="Methyltransferase" evidence="4">
    <location>
        <begin position="50"/>
        <end position="144"/>
    </location>
</feature>
<keyword evidence="1 5" id="KW-0489">Methyltransferase</keyword>
<gene>
    <name evidence="5" type="ORF">H7H73_07855</name>
    <name evidence="6" type="ORF">MJO55_10060</name>
</gene>
<reference evidence="5" key="2">
    <citation type="journal article" date="2022" name="BMC Genomics">
        <title>Comparative genome analysis of mycobacteria focusing on tRNA and non-coding RNA.</title>
        <authorList>
            <person name="Behra P.R.K."/>
            <person name="Pettersson B.M.F."/>
            <person name="Ramesh M."/>
            <person name="Das S."/>
            <person name="Dasgupta S."/>
            <person name="Kirsebom L.A."/>
        </authorList>
    </citation>
    <scope>NUCLEOTIDE SEQUENCE</scope>
    <source>
        <strain evidence="5">DSM 45406</strain>
    </source>
</reference>
<dbReference type="Gene3D" id="3.40.50.150">
    <property type="entry name" value="Vaccinia Virus protein VP39"/>
    <property type="match status" value="1"/>
</dbReference>
<dbReference type="EMBL" id="JACKRN010000280">
    <property type="protein sequence ID" value="MCV7070394.1"/>
    <property type="molecule type" value="Genomic_DNA"/>
</dbReference>
<proteinExistence type="predicted"/>